<evidence type="ECO:0000313" key="7">
    <source>
        <dbReference type="EMBL" id="OAT68233.1"/>
    </source>
</evidence>
<feature type="domain" description="Aldehyde dehydrogenase" evidence="6">
    <location>
        <begin position="22"/>
        <end position="481"/>
    </location>
</feature>
<keyword evidence="3" id="KW-0520">NAD</keyword>
<dbReference type="AlphaFoldDB" id="A0A179VB56"/>
<name>A0A179VB56_9MYCO</name>
<dbReference type="EMBL" id="LQYE01000027">
    <property type="protein sequence ID" value="OAT68233.1"/>
    <property type="molecule type" value="Genomic_DNA"/>
</dbReference>
<reference evidence="7 8" key="1">
    <citation type="submission" date="2016-01" db="EMBL/GenBank/DDBJ databases">
        <title>Mycobacterium immunogenum strain CD11_6 genome sequencing and assembly.</title>
        <authorList>
            <person name="Kaur G."/>
            <person name="Nair G.R."/>
            <person name="Mayilraj S."/>
        </authorList>
    </citation>
    <scope>NUCLEOTIDE SEQUENCE [LARGE SCALE GENOMIC DNA]</scope>
    <source>
        <strain evidence="7 8">CD11-6</strain>
    </source>
</reference>
<dbReference type="FunFam" id="3.40.309.10:FF:000009">
    <property type="entry name" value="Aldehyde dehydrogenase A"/>
    <property type="match status" value="1"/>
</dbReference>
<accession>A0A179VB56</accession>
<dbReference type="Gene3D" id="3.40.605.10">
    <property type="entry name" value="Aldehyde Dehydrogenase, Chain A, domain 1"/>
    <property type="match status" value="1"/>
</dbReference>
<dbReference type="InterPro" id="IPR016162">
    <property type="entry name" value="Ald_DH_N"/>
</dbReference>
<dbReference type="PANTHER" id="PTHR42986">
    <property type="entry name" value="BENZALDEHYDE DEHYDROGENASE YFMT"/>
    <property type="match status" value="1"/>
</dbReference>
<evidence type="ECO:0000313" key="8">
    <source>
        <dbReference type="Proteomes" id="UP000186919"/>
    </source>
</evidence>
<evidence type="ECO:0000256" key="5">
    <source>
        <dbReference type="RuleBase" id="RU003345"/>
    </source>
</evidence>
<dbReference type="InterPro" id="IPR016163">
    <property type="entry name" value="Ald_DH_C"/>
</dbReference>
<dbReference type="RefSeq" id="WP_064631248.1">
    <property type="nucleotide sequence ID" value="NZ_LQYE01000027.1"/>
</dbReference>
<keyword evidence="2 5" id="KW-0560">Oxidoreductase</keyword>
<dbReference type="Gene3D" id="3.40.309.10">
    <property type="entry name" value="Aldehyde Dehydrogenase, Chain A, domain 2"/>
    <property type="match status" value="1"/>
</dbReference>
<proteinExistence type="inferred from homology"/>
<dbReference type="InterPro" id="IPR015590">
    <property type="entry name" value="Aldehyde_DH_dom"/>
</dbReference>
<evidence type="ECO:0000256" key="4">
    <source>
        <dbReference type="PROSITE-ProRule" id="PRU10007"/>
    </source>
</evidence>
<evidence type="ECO:0000259" key="6">
    <source>
        <dbReference type="Pfam" id="PF00171"/>
    </source>
</evidence>
<dbReference type="Pfam" id="PF00171">
    <property type="entry name" value="Aldedh"/>
    <property type="match status" value="1"/>
</dbReference>
<organism evidence="7 8">
    <name type="scientific">Mycobacteroides immunogenum</name>
    <dbReference type="NCBI Taxonomy" id="83262"/>
    <lineage>
        <taxon>Bacteria</taxon>
        <taxon>Bacillati</taxon>
        <taxon>Actinomycetota</taxon>
        <taxon>Actinomycetes</taxon>
        <taxon>Mycobacteriales</taxon>
        <taxon>Mycobacteriaceae</taxon>
        <taxon>Mycobacteroides</taxon>
    </lineage>
</organism>
<protein>
    <submittedName>
        <fullName evidence="7">Aldehyde dehydrogenase</fullName>
    </submittedName>
</protein>
<sequence length="492" mass="52499">MEDSVTDYAYSKLNKQFIGGAWVEGSGASLLVDQNPFDGAELTRFTGASMADVDSAYFAAAATQPLWESLTPYQRRSVFENAVREIEENREEFARIIREEVGGTAVKAAIELDLTVDALKAAAALPLQVEGRIIASPLPDVENLLYRKPVGVVAVISPFNLPLFLSIKSVAPALAVGNSVVLKPHEQTPVVGGTLIAKLFEKAGLPPGVLNVVVADIKDLGDGFIEHPIPRVISFTGSTGVGRHIASSAAGTFKRAVLELGGNSALVVLDDADLDLAVDAAVFSRFTHQGQVCMSANRVVVARQLHNEFVERYVQKVASLPIGDPANPDTIIGPLISKKHAADLDRIVQEALEQGSGKPALVGSLAGTLMTPTVLTDVSTSAPIAKQELFGPVALIFAADDDDHAVAIVNDSPYGLSGAVHSRDIERAVAVAHRFDTGMVHINDATVHDEAIVPFGGEKLSGMGRLNGDYRIEEFTTTKWISVNRGRRHFPY</sequence>
<dbReference type="InterPro" id="IPR029510">
    <property type="entry name" value="Ald_DH_CS_GLU"/>
</dbReference>
<feature type="active site" evidence="4">
    <location>
        <position position="259"/>
    </location>
</feature>
<comment type="similarity">
    <text evidence="1 5">Belongs to the aldehyde dehydrogenase family.</text>
</comment>
<dbReference type="PROSITE" id="PS00687">
    <property type="entry name" value="ALDEHYDE_DEHYDR_GLU"/>
    <property type="match status" value="1"/>
</dbReference>
<evidence type="ECO:0000256" key="2">
    <source>
        <dbReference type="ARBA" id="ARBA00023002"/>
    </source>
</evidence>
<dbReference type="GO" id="GO:0016620">
    <property type="term" value="F:oxidoreductase activity, acting on the aldehyde or oxo group of donors, NAD or NADP as acceptor"/>
    <property type="evidence" value="ECO:0007669"/>
    <property type="project" value="InterPro"/>
</dbReference>
<comment type="caution">
    <text evidence="7">The sequence shown here is derived from an EMBL/GenBank/DDBJ whole genome shotgun (WGS) entry which is preliminary data.</text>
</comment>
<gene>
    <name evidence="7" type="ORF">AWB85_08795</name>
</gene>
<dbReference type="PANTHER" id="PTHR42986:SF1">
    <property type="entry name" value="BENZALDEHYDE DEHYDROGENASE YFMT"/>
    <property type="match status" value="1"/>
</dbReference>
<dbReference type="InterPro" id="IPR016161">
    <property type="entry name" value="Ald_DH/histidinol_DH"/>
</dbReference>
<evidence type="ECO:0000256" key="1">
    <source>
        <dbReference type="ARBA" id="ARBA00009986"/>
    </source>
</evidence>
<dbReference type="Proteomes" id="UP000186919">
    <property type="component" value="Unassembled WGS sequence"/>
</dbReference>
<dbReference type="SUPFAM" id="SSF53720">
    <property type="entry name" value="ALDH-like"/>
    <property type="match status" value="1"/>
</dbReference>
<evidence type="ECO:0000256" key="3">
    <source>
        <dbReference type="ARBA" id="ARBA00023027"/>
    </source>
</evidence>